<dbReference type="Pfam" id="PF03619">
    <property type="entry name" value="Solute_trans_a"/>
    <property type="match status" value="1"/>
</dbReference>
<dbReference type="Proteomes" id="UP000053766">
    <property type="component" value="Unassembled WGS sequence"/>
</dbReference>
<evidence type="ECO:0000256" key="4">
    <source>
        <dbReference type="ARBA" id="ARBA00023136"/>
    </source>
</evidence>
<evidence type="ECO:0000313" key="6">
    <source>
        <dbReference type="EMBL" id="KJH50551.1"/>
    </source>
</evidence>
<comment type="subcellular location">
    <subcellularLocation>
        <location evidence="1">Membrane</location>
        <topology evidence="1">Multi-pass membrane protein</topology>
    </subcellularLocation>
</comment>
<keyword evidence="7" id="KW-1185">Reference proteome</keyword>
<dbReference type="OrthoDB" id="5863350at2759"/>
<dbReference type="GO" id="GO:0016020">
    <property type="term" value="C:membrane"/>
    <property type="evidence" value="ECO:0007669"/>
    <property type="project" value="UniProtKB-SubCell"/>
</dbReference>
<keyword evidence="2 5" id="KW-0812">Transmembrane</keyword>
<sequence length="152" mass="17337">MQSPLVRVCLQLLNIILFAEEAPEWVLQITNSFGVISTIIAIYVCHVIVTATKEVLTPFNMYVIFRCVDVTQMLYTFQEFILDLIIKHGGVNGLPIATPTMIVRFWHNVAMIIEVTLICMVMFKNIQPGKSAFFTNKEQSFEDNRPIPILTL</sequence>
<evidence type="ECO:0000256" key="1">
    <source>
        <dbReference type="ARBA" id="ARBA00004141"/>
    </source>
</evidence>
<dbReference type="EMBL" id="KN716203">
    <property type="protein sequence ID" value="KJH50551.1"/>
    <property type="molecule type" value="Genomic_DNA"/>
</dbReference>
<dbReference type="STRING" id="29172.A0A0D8Y7H6"/>
<feature type="transmembrane region" description="Helical" evidence="5">
    <location>
        <begin position="29"/>
        <end position="51"/>
    </location>
</feature>
<feature type="transmembrane region" description="Helical" evidence="5">
    <location>
        <begin position="63"/>
        <end position="85"/>
    </location>
</feature>
<dbReference type="AlphaFoldDB" id="A0A0D8Y7H6"/>
<evidence type="ECO:0000256" key="5">
    <source>
        <dbReference type="SAM" id="Phobius"/>
    </source>
</evidence>
<organism evidence="6 7">
    <name type="scientific">Dictyocaulus viviparus</name>
    <name type="common">Bovine lungworm</name>
    <dbReference type="NCBI Taxonomy" id="29172"/>
    <lineage>
        <taxon>Eukaryota</taxon>
        <taxon>Metazoa</taxon>
        <taxon>Ecdysozoa</taxon>
        <taxon>Nematoda</taxon>
        <taxon>Chromadorea</taxon>
        <taxon>Rhabditida</taxon>
        <taxon>Rhabditina</taxon>
        <taxon>Rhabditomorpha</taxon>
        <taxon>Strongyloidea</taxon>
        <taxon>Metastrongylidae</taxon>
        <taxon>Dictyocaulus</taxon>
    </lineage>
</organism>
<proteinExistence type="predicted"/>
<feature type="transmembrane region" description="Helical" evidence="5">
    <location>
        <begin position="105"/>
        <end position="123"/>
    </location>
</feature>
<dbReference type="InterPro" id="IPR005178">
    <property type="entry name" value="Ostalpha/TMEM184C"/>
</dbReference>
<reference evidence="6 7" key="1">
    <citation type="submission" date="2013-11" db="EMBL/GenBank/DDBJ databases">
        <title>Draft genome of the bovine lungworm Dictyocaulus viviparus.</title>
        <authorList>
            <person name="Mitreva M."/>
        </authorList>
    </citation>
    <scope>NUCLEOTIDE SEQUENCE [LARGE SCALE GENOMIC DNA]</scope>
    <source>
        <strain evidence="6 7">HannoverDv2000</strain>
    </source>
</reference>
<reference evidence="7" key="2">
    <citation type="journal article" date="2016" name="Sci. Rep.">
        <title>Dictyocaulus viviparus genome, variome and transcriptome elucidate lungworm biology and support future intervention.</title>
        <authorList>
            <person name="McNulty S.N."/>
            <person name="Strube C."/>
            <person name="Rosa B.A."/>
            <person name="Martin J.C."/>
            <person name="Tyagi R."/>
            <person name="Choi Y.J."/>
            <person name="Wang Q."/>
            <person name="Hallsworth Pepin K."/>
            <person name="Zhang X."/>
            <person name="Ozersky P."/>
            <person name="Wilson R.K."/>
            <person name="Sternberg P.W."/>
            <person name="Gasser R.B."/>
            <person name="Mitreva M."/>
        </authorList>
    </citation>
    <scope>NUCLEOTIDE SEQUENCE [LARGE SCALE GENOMIC DNA]</scope>
    <source>
        <strain evidence="7">HannoverDv2000</strain>
    </source>
</reference>
<evidence type="ECO:0000313" key="7">
    <source>
        <dbReference type="Proteomes" id="UP000053766"/>
    </source>
</evidence>
<keyword evidence="4 5" id="KW-0472">Membrane</keyword>
<evidence type="ECO:0000256" key="2">
    <source>
        <dbReference type="ARBA" id="ARBA00022692"/>
    </source>
</evidence>
<name>A0A0D8Y7H6_DICVI</name>
<accession>A0A0D8Y7H6</accession>
<keyword evidence="3 5" id="KW-1133">Transmembrane helix</keyword>
<evidence type="ECO:0000256" key="3">
    <source>
        <dbReference type="ARBA" id="ARBA00022989"/>
    </source>
</evidence>
<protein>
    <submittedName>
        <fullName evidence="6">Uncharacterized protein</fullName>
    </submittedName>
</protein>
<gene>
    <name evidence="6" type="ORF">DICVIV_03317</name>
</gene>